<dbReference type="InterPro" id="IPR003100">
    <property type="entry name" value="PAZ_dom"/>
</dbReference>
<dbReference type="PROSITE" id="PS50822">
    <property type="entry name" value="PIWI"/>
    <property type="match status" value="1"/>
</dbReference>
<dbReference type="Pfam" id="PF02171">
    <property type="entry name" value="Piwi"/>
    <property type="match status" value="1"/>
</dbReference>
<feature type="region of interest" description="Disordered" evidence="1">
    <location>
        <begin position="1"/>
        <end position="105"/>
    </location>
</feature>
<dbReference type="SUPFAM" id="SSF101690">
    <property type="entry name" value="PAZ domain"/>
    <property type="match status" value="1"/>
</dbReference>
<evidence type="ECO:0000259" key="2">
    <source>
        <dbReference type="PROSITE" id="PS50821"/>
    </source>
</evidence>
<dbReference type="Pfam" id="PF02170">
    <property type="entry name" value="PAZ"/>
    <property type="match status" value="1"/>
</dbReference>
<dbReference type="GO" id="GO:0003723">
    <property type="term" value="F:RNA binding"/>
    <property type="evidence" value="ECO:0007669"/>
    <property type="project" value="InterPro"/>
</dbReference>
<dbReference type="SUPFAM" id="SSF53098">
    <property type="entry name" value="Ribonuclease H-like"/>
    <property type="match status" value="1"/>
</dbReference>
<dbReference type="EMBL" id="LS999159">
    <property type="protein sequence ID" value="SZF06477.1"/>
    <property type="molecule type" value="mRNA"/>
</dbReference>
<dbReference type="Gene3D" id="3.40.50.2300">
    <property type="match status" value="1"/>
</dbReference>
<accession>A0A3B0QJ99</accession>
<evidence type="ECO:0000259" key="3">
    <source>
        <dbReference type="PROSITE" id="PS50822"/>
    </source>
</evidence>
<reference evidence="4" key="1">
    <citation type="submission" date="2018-09" db="EMBL/GenBank/DDBJ databases">
        <authorList>
            <person name="Parvin R."/>
            <person name="Begum J.A."/>
            <person name="Chowdhury E.H."/>
            <person name="Islam M.R."/>
            <person name="Harder T."/>
        </authorList>
    </citation>
    <scope>NUCLEOTIDE SEQUENCE</scope>
</reference>
<feature type="domain" description="Piwi" evidence="3">
    <location>
        <begin position="656"/>
        <end position="932"/>
    </location>
</feature>
<sequence length="996" mass="117248">MDRKHRLTSPSPYSNFHRSSSSSSSSSYRYEDRGNDKYQFRDRSRNQGHSYRSDDRTYSANRSLSSRYEYSNRRNITSSAGHKSVNKYSSDGHSVASSSTEQNEEIDNLNTKFEILRAKNDPVLQGDEKLLVGNHFKLTTKKLNVYHYDVVISQKSMNESDDKNDESDPGYHYRIAKQQSFIKRNSRNIIEQFVKFNAKHFPVQYVYDGNRNFYYPHRVNLDALEKNFEYVHNVNNENQTNIENENRKITTVMFCLVDKIDLGIVNDYYQRKCQHLPEKIIDIYNLIFHNMLKDNFYFENSKYYVVDRDISYDEYFPYLEFINGFEFSVRMSQIGLTFIINPRIGCLLSRQYPKLLDLINVINPNNYDYYNINTLLKKMTIFTEHGQRKRFYIFKLLTKNYPNEIEFEDHKTGQKLSVLQYFKQTYDIDLNPKLPLIIVKPKNFIKSSSSFNNKNYLPIELCFISKYQFINQTKSLKEVQTIALKKSEFKPDQFFNCIRSYIKQIINSNTNLLDIFGLKIHENPALFSGYQLEQPKFVNSNRFRITEPAVTKPALLKWAVLSFDPKLNNRKIEDFIYILERELCKMNIFLGQCDCLKIFDIKSLEEIQKIFSDLNRRKIDFCLSIVPDRGNNGIDSAMIYAACSSNCTQRYCIKLQCLNSSRVGNPPRGYYQNLIFEINGKLGGQNSVISPYFLSKQLPNIDLNKTMIIGLDVNHPGFREKDRMSIAAAAGTYDSKFTKYISTVRVQKKDRSEMIFQLDEMIYELLINYSKHNNENLPHHLIIFRDGVSEGQFDTVRKKEIPLIRKAVDSINSKKPILITLIIVQKRHNTRFVTDKPYPREDTKFKQMTRNVPSGTVVDNTIVEPHFDIFYVNSHFSFLGTSKPTKYIVLLNELNLKNAELQRLCFYVCFNCVRQKTPMSLPTQVMYADLCAYKSKIHIMHRISEEKMNNIQIDDQDYDSDFDECYDNKEEFENHLKKYQKWVKIPTESKDCLFFV</sequence>
<dbReference type="PROSITE" id="PS50821">
    <property type="entry name" value="PAZ"/>
    <property type="match status" value="1"/>
</dbReference>
<feature type="compositionally biased region" description="Basic and acidic residues" evidence="1">
    <location>
        <begin position="29"/>
        <end position="57"/>
    </location>
</feature>
<dbReference type="InterPro" id="IPR036085">
    <property type="entry name" value="PAZ_dom_sf"/>
</dbReference>
<feature type="compositionally biased region" description="Polar residues" evidence="1">
    <location>
        <begin position="8"/>
        <end position="18"/>
    </location>
</feature>
<gene>
    <name evidence="4" type="primary">PSOVI26g02770</name>
</gene>
<protein>
    <submittedName>
        <fullName evidence="4">Protein argonaute-2-like</fullName>
    </submittedName>
</protein>
<dbReference type="InterPro" id="IPR036397">
    <property type="entry name" value="RNaseH_sf"/>
</dbReference>
<feature type="domain" description="PAZ" evidence="2">
    <location>
        <begin position="354"/>
        <end position="466"/>
    </location>
</feature>
<dbReference type="Gene3D" id="2.170.260.10">
    <property type="entry name" value="paz domain"/>
    <property type="match status" value="1"/>
</dbReference>
<dbReference type="GO" id="GO:0034587">
    <property type="term" value="P:piRNA processing"/>
    <property type="evidence" value="ECO:0007669"/>
    <property type="project" value="UniProtKB-ARBA"/>
</dbReference>
<proteinExistence type="evidence at transcript level"/>
<dbReference type="InterPro" id="IPR003165">
    <property type="entry name" value="Piwi"/>
</dbReference>
<name>A0A3B0QJ99_PSOOV</name>
<dbReference type="Pfam" id="PF16486">
    <property type="entry name" value="ArgoN"/>
    <property type="match status" value="1"/>
</dbReference>
<feature type="compositionally biased region" description="Polar residues" evidence="1">
    <location>
        <begin position="58"/>
        <end position="101"/>
    </location>
</feature>
<dbReference type="CDD" id="cd02846">
    <property type="entry name" value="PAZ_argonaute_like"/>
    <property type="match status" value="1"/>
</dbReference>
<dbReference type="Gene3D" id="3.30.420.10">
    <property type="entry name" value="Ribonuclease H-like superfamily/Ribonuclease H"/>
    <property type="match status" value="1"/>
</dbReference>
<evidence type="ECO:0000256" key="1">
    <source>
        <dbReference type="SAM" id="MobiDB-lite"/>
    </source>
</evidence>
<dbReference type="AlphaFoldDB" id="A0A3B0QJ99"/>
<organism evidence="4">
    <name type="scientific">Psoroptes ovis</name>
    <name type="common">Sheep scab mite</name>
    <dbReference type="NCBI Taxonomy" id="83912"/>
    <lineage>
        <taxon>Eukaryota</taxon>
        <taxon>Metazoa</taxon>
        <taxon>Ecdysozoa</taxon>
        <taxon>Arthropoda</taxon>
        <taxon>Chelicerata</taxon>
        <taxon>Arachnida</taxon>
        <taxon>Acari</taxon>
        <taxon>Acariformes</taxon>
        <taxon>Sarcoptiformes</taxon>
        <taxon>Astigmata</taxon>
        <taxon>Psoroptidia</taxon>
        <taxon>Sarcoptoidea</taxon>
        <taxon>Psoroptidae</taxon>
        <taxon>Psoroptes</taxon>
    </lineage>
</organism>
<dbReference type="PANTHER" id="PTHR22891">
    <property type="entry name" value="EUKARYOTIC TRANSLATION INITIATION FACTOR 2C"/>
    <property type="match status" value="1"/>
</dbReference>
<dbReference type="InterPro" id="IPR012337">
    <property type="entry name" value="RNaseH-like_sf"/>
</dbReference>
<evidence type="ECO:0000313" key="4">
    <source>
        <dbReference type="EMBL" id="SZF06477.1"/>
    </source>
</evidence>
<dbReference type="InterPro" id="IPR032474">
    <property type="entry name" value="Argonaute_N"/>
</dbReference>
<dbReference type="SMART" id="SM00950">
    <property type="entry name" value="Piwi"/>
    <property type="match status" value="1"/>
</dbReference>